<keyword evidence="2" id="KW-1185">Reference proteome</keyword>
<protein>
    <submittedName>
        <fullName evidence="1">Uncharacterized protein</fullName>
    </submittedName>
</protein>
<comment type="caution">
    <text evidence="1">The sequence shown here is derived from an EMBL/GenBank/DDBJ whole genome shotgun (WGS) entry which is preliminary data.</text>
</comment>
<dbReference type="EMBL" id="JADOUF010000001">
    <property type="protein sequence ID" value="MBG6138088.1"/>
    <property type="molecule type" value="Genomic_DNA"/>
</dbReference>
<reference evidence="1" key="1">
    <citation type="submission" date="2020-11" db="EMBL/GenBank/DDBJ databases">
        <title>Sequencing the genomes of 1000 actinobacteria strains.</title>
        <authorList>
            <person name="Klenk H.-P."/>
        </authorList>
    </citation>
    <scope>NUCLEOTIDE SEQUENCE</scope>
    <source>
        <strain evidence="1">DSM 45356</strain>
    </source>
</reference>
<evidence type="ECO:0000313" key="1">
    <source>
        <dbReference type="EMBL" id="MBG6138088.1"/>
    </source>
</evidence>
<proteinExistence type="predicted"/>
<organism evidence="1 2">
    <name type="scientific">Longispora fulva</name>
    <dbReference type="NCBI Taxonomy" id="619741"/>
    <lineage>
        <taxon>Bacteria</taxon>
        <taxon>Bacillati</taxon>
        <taxon>Actinomycetota</taxon>
        <taxon>Actinomycetes</taxon>
        <taxon>Micromonosporales</taxon>
        <taxon>Micromonosporaceae</taxon>
        <taxon>Longispora</taxon>
    </lineage>
</organism>
<dbReference type="Proteomes" id="UP000622552">
    <property type="component" value="Unassembled WGS sequence"/>
</dbReference>
<sequence length="39" mass="4166">MRVVPTGPVGRVPLPAFLAVLVARVLRGLSLKVLVERVS</sequence>
<evidence type="ECO:0000313" key="2">
    <source>
        <dbReference type="Proteomes" id="UP000622552"/>
    </source>
</evidence>
<accession>A0A8J7GTI8</accession>
<gene>
    <name evidence="1" type="ORF">IW245_004282</name>
</gene>
<name>A0A8J7GTI8_9ACTN</name>
<dbReference type="AlphaFoldDB" id="A0A8J7GTI8"/>